<evidence type="ECO:0000313" key="1">
    <source>
        <dbReference type="EMBL" id="GAF87880.1"/>
    </source>
</evidence>
<name>X0UH83_9ZZZZ</name>
<gene>
    <name evidence="1" type="ORF">S01H1_31086</name>
</gene>
<feature type="non-terminal residue" evidence="1">
    <location>
        <position position="1"/>
    </location>
</feature>
<accession>X0UH83</accession>
<proteinExistence type="predicted"/>
<reference evidence="1" key="1">
    <citation type="journal article" date="2014" name="Front. Microbiol.">
        <title>High frequency of phylogenetically diverse reductive dehalogenase-homologous genes in deep subseafloor sedimentary metagenomes.</title>
        <authorList>
            <person name="Kawai M."/>
            <person name="Futagami T."/>
            <person name="Toyoda A."/>
            <person name="Takaki Y."/>
            <person name="Nishi S."/>
            <person name="Hori S."/>
            <person name="Arai W."/>
            <person name="Tsubouchi T."/>
            <person name="Morono Y."/>
            <person name="Uchiyama I."/>
            <person name="Ito T."/>
            <person name="Fujiyama A."/>
            <person name="Inagaki F."/>
            <person name="Takami H."/>
        </authorList>
    </citation>
    <scope>NUCLEOTIDE SEQUENCE</scope>
    <source>
        <strain evidence="1">Expedition CK06-06</strain>
    </source>
</reference>
<dbReference type="AlphaFoldDB" id="X0UH83"/>
<comment type="caution">
    <text evidence="1">The sequence shown here is derived from an EMBL/GenBank/DDBJ whole genome shotgun (WGS) entry which is preliminary data.</text>
</comment>
<organism evidence="1">
    <name type="scientific">marine sediment metagenome</name>
    <dbReference type="NCBI Taxonomy" id="412755"/>
    <lineage>
        <taxon>unclassified sequences</taxon>
        <taxon>metagenomes</taxon>
        <taxon>ecological metagenomes</taxon>
    </lineage>
</organism>
<dbReference type="EMBL" id="BARS01019161">
    <property type="protein sequence ID" value="GAF87880.1"/>
    <property type="molecule type" value="Genomic_DNA"/>
</dbReference>
<protein>
    <submittedName>
        <fullName evidence="1">Uncharacterized protein</fullName>
    </submittedName>
</protein>
<sequence>AISTVTHSREQMLVTEAVLQVLCLEFLAKSYLRTDVHEKLSEWYKMSIPKASTTDCKNNLTFELHRLMFAKEISKAVKDVWKTKTPAPPEFWEEISFQFRSFLVDGRNPLVNSEQ</sequence>